<dbReference type="FunFam" id="3.20.20.70:FF:000110">
    <property type="entry name" value="1-(5-phosphoribosyl)-5-[(5-phosphoribosylamino)methylideneamino] imidazole-4-carboxamide isomerase, chloroplastic"/>
    <property type="match status" value="1"/>
</dbReference>
<gene>
    <name evidence="13" type="ORF">BCR33DRAFT_675052</name>
</gene>
<dbReference type="NCBIfam" id="TIGR02129">
    <property type="entry name" value="hisA_euk"/>
    <property type="match status" value="1"/>
</dbReference>
<evidence type="ECO:0000256" key="3">
    <source>
        <dbReference type="ARBA" id="ARBA00009667"/>
    </source>
</evidence>
<evidence type="ECO:0000256" key="11">
    <source>
        <dbReference type="RuleBase" id="RU003657"/>
    </source>
</evidence>
<dbReference type="AlphaFoldDB" id="A0A1Y2D0R8"/>
<evidence type="ECO:0000256" key="8">
    <source>
        <dbReference type="ARBA" id="ARBA00023235"/>
    </source>
</evidence>
<dbReference type="Pfam" id="PF00977">
    <property type="entry name" value="His_biosynth"/>
    <property type="match status" value="1"/>
</dbReference>
<accession>A0A1Y2D0R8</accession>
<dbReference type="InterPro" id="IPR011060">
    <property type="entry name" value="RibuloseP-bd_barrel"/>
</dbReference>
<evidence type="ECO:0000256" key="12">
    <source>
        <dbReference type="RuleBase" id="RU364022"/>
    </source>
</evidence>
<name>A0A1Y2D0R8_9FUNG</name>
<evidence type="ECO:0000256" key="4">
    <source>
        <dbReference type="ARBA" id="ARBA00012550"/>
    </source>
</evidence>
<proteinExistence type="inferred from homology"/>
<keyword evidence="6 11" id="KW-0028">Amino-acid biosynthesis</keyword>
<dbReference type="OrthoDB" id="446074at2759"/>
<dbReference type="EMBL" id="MCGO01000002">
    <property type="protein sequence ID" value="ORY52868.1"/>
    <property type="molecule type" value="Genomic_DNA"/>
</dbReference>
<evidence type="ECO:0000256" key="10">
    <source>
        <dbReference type="ARBA" id="ARBA00031376"/>
    </source>
</evidence>
<dbReference type="PANTHER" id="PTHR43090">
    <property type="entry name" value="1-(5-PHOSPHORIBOSYL)-5-[(5-PHOSPHORIBOSYLAMINO)METHYLIDENEAMINO] IMIDAZOLE-4-CARBOXAMIDE ISOMERASE"/>
    <property type="match status" value="1"/>
</dbReference>
<reference evidence="13 14" key="1">
    <citation type="submission" date="2016-07" db="EMBL/GenBank/DDBJ databases">
        <title>Pervasive Adenine N6-methylation of Active Genes in Fungi.</title>
        <authorList>
            <consortium name="DOE Joint Genome Institute"/>
            <person name="Mondo S.J."/>
            <person name="Dannebaum R.O."/>
            <person name="Kuo R.C."/>
            <person name="Labutti K."/>
            <person name="Haridas S."/>
            <person name="Kuo A."/>
            <person name="Salamov A."/>
            <person name="Ahrendt S.R."/>
            <person name="Lipzen A."/>
            <person name="Sullivan W."/>
            <person name="Andreopoulos W.B."/>
            <person name="Clum A."/>
            <person name="Lindquist E."/>
            <person name="Daum C."/>
            <person name="Ramamoorthy G.K."/>
            <person name="Gryganskyi A."/>
            <person name="Culley D."/>
            <person name="Magnuson J.K."/>
            <person name="James T.Y."/>
            <person name="O'Malley M.A."/>
            <person name="Stajich J.E."/>
            <person name="Spatafora J.W."/>
            <person name="Visel A."/>
            <person name="Grigoriev I.V."/>
        </authorList>
    </citation>
    <scope>NUCLEOTIDE SEQUENCE [LARGE SCALE GENOMIC DNA]</scope>
    <source>
        <strain evidence="13 14">JEL800</strain>
    </source>
</reference>
<evidence type="ECO:0000256" key="2">
    <source>
        <dbReference type="ARBA" id="ARBA00005133"/>
    </source>
</evidence>
<dbReference type="InterPro" id="IPR044524">
    <property type="entry name" value="Isoase_HisA-like"/>
</dbReference>
<protein>
    <recommendedName>
        <fullName evidence="5 12">1-(5-phosphoribosyl)-5-[(5-phosphoribosylamino)methylideneamino] imidazole-4-carboxamide isomerase</fullName>
        <ecNumber evidence="4 12">5.3.1.16</ecNumber>
    </recommendedName>
    <alternativeName>
        <fullName evidence="10 12">5-proFAR isomerase</fullName>
    </alternativeName>
    <alternativeName>
        <fullName evidence="9 12">Phosphoribosylformimino-5-aminoimidazole carboxamide ribotide isomerase</fullName>
    </alternativeName>
</protein>
<dbReference type="GO" id="GO:0000105">
    <property type="term" value="P:L-histidine biosynthetic process"/>
    <property type="evidence" value="ECO:0007669"/>
    <property type="project" value="UniProtKB-UniPathway"/>
</dbReference>
<dbReference type="GO" id="GO:0000162">
    <property type="term" value="P:L-tryptophan biosynthetic process"/>
    <property type="evidence" value="ECO:0007669"/>
    <property type="project" value="TreeGrafter"/>
</dbReference>
<evidence type="ECO:0000313" key="14">
    <source>
        <dbReference type="Proteomes" id="UP000193642"/>
    </source>
</evidence>
<evidence type="ECO:0000256" key="7">
    <source>
        <dbReference type="ARBA" id="ARBA00023102"/>
    </source>
</evidence>
<dbReference type="STRING" id="329046.A0A1Y2D0R8"/>
<comment type="catalytic activity">
    <reaction evidence="1 12">
        <text>1-(5-phospho-beta-D-ribosyl)-5-[(5-phospho-beta-D-ribosylamino)methylideneamino]imidazole-4-carboxamide = 5-[(5-phospho-1-deoxy-D-ribulos-1-ylimino)methylamino]-1-(5-phospho-beta-D-ribosyl)imidazole-4-carboxamide</text>
        <dbReference type="Rhea" id="RHEA:15469"/>
        <dbReference type="ChEBI" id="CHEBI:58435"/>
        <dbReference type="ChEBI" id="CHEBI:58525"/>
        <dbReference type="EC" id="5.3.1.16"/>
    </reaction>
</comment>
<keyword evidence="14" id="KW-1185">Reference proteome</keyword>
<dbReference type="UniPathway" id="UPA00031">
    <property type="reaction ID" value="UER00009"/>
</dbReference>
<comment type="caution">
    <text evidence="13">The sequence shown here is derived from an EMBL/GenBank/DDBJ whole genome shotgun (WGS) entry which is preliminary data.</text>
</comment>
<dbReference type="GO" id="GO:0005737">
    <property type="term" value="C:cytoplasm"/>
    <property type="evidence" value="ECO:0007669"/>
    <property type="project" value="UniProtKB-SubCell"/>
</dbReference>
<dbReference type="InterPro" id="IPR006062">
    <property type="entry name" value="His_biosynth"/>
</dbReference>
<dbReference type="PANTHER" id="PTHR43090:SF2">
    <property type="entry name" value="1-(5-PHOSPHORIBOSYL)-5-[(5-PHOSPHORIBOSYLAMINO)METHYLIDENEAMINO] IMIDAZOLE-4-CARBOXAMIDE ISOMERASE"/>
    <property type="match status" value="1"/>
</dbReference>
<comment type="pathway">
    <text evidence="2 12">Amino-acid biosynthesis; L-histidine biosynthesis; L-histidine from 5-phospho-alpha-D-ribose 1-diphosphate: step 4/9.</text>
</comment>
<dbReference type="InterPro" id="IPR011858">
    <property type="entry name" value="His6/HISN3"/>
</dbReference>
<evidence type="ECO:0000256" key="1">
    <source>
        <dbReference type="ARBA" id="ARBA00000901"/>
    </source>
</evidence>
<evidence type="ECO:0000256" key="9">
    <source>
        <dbReference type="ARBA" id="ARBA00030547"/>
    </source>
</evidence>
<evidence type="ECO:0000256" key="5">
    <source>
        <dbReference type="ARBA" id="ARBA00018464"/>
    </source>
</evidence>
<dbReference type="InterPro" id="IPR013785">
    <property type="entry name" value="Aldolase_TIM"/>
</dbReference>
<dbReference type="GO" id="GO:0003949">
    <property type="term" value="F:1-(5-phosphoribosyl)-5-[(5-phosphoribosylamino)methylideneamino]imidazole-4-carboxamide isomerase activity"/>
    <property type="evidence" value="ECO:0007669"/>
    <property type="project" value="UniProtKB-EC"/>
</dbReference>
<organism evidence="13 14">
    <name type="scientific">Rhizoclosmatium globosum</name>
    <dbReference type="NCBI Taxonomy" id="329046"/>
    <lineage>
        <taxon>Eukaryota</taxon>
        <taxon>Fungi</taxon>
        <taxon>Fungi incertae sedis</taxon>
        <taxon>Chytridiomycota</taxon>
        <taxon>Chytridiomycota incertae sedis</taxon>
        <taxon>Chytridiomycetes</taxon>
        <taxon>Chytridiales</taxon>
        <taxon>Chytriomycetaceae</taxon>
        <taxon>Rhizoclosmatium</taxon>
    </lineage>
</organism>
<evidence type="ECO:0000256" key="6">
    <source>
        <dbReference type="ARBA" id="ARBA00022605"/>
    </source>
</evidence>
<dbReference type="CDD" id="cd04723">
    <property type="entry name" value="HisA_HisF"/>
    <property type="match status" value="1"/>
</dbReference>
<dbReference type="EC" id="5.3.1.16" evidence="4 12"/>
<comment type="similarity">
    <text evidence="3 11">Belongs to the HisA/HisF family.</text>
</comment>
<evidence type="ECO:0000313" key="13">
    <source>
        <dbReference type="EMBL" id="ORY52868.1"/>
    </source>
</evidence>
<sequence>MTLFRPCIDLHNGQVKQIVGASLKDDPTSAQTDEKVLRTNFVSSYPSSHYASLYKKHNLTGAHVIKLGPGNDQAALEALAAWPNGLQVGGGISVDNAEYWLNEGKAGKIIVTSWLFPQARFSEERLKQLVEKVGKERIVVDISCKVKDGEWIVAMDKWQTLTDMKVNAESIRMLESYCSEFLVHAADVEGLCKGIDSELVKKLGEWCTIPVTYAGGGHALSDLQLVHDLSNGKVDLTFGSALDIFGGSGVKFDDCIAWNKANGQV</sequence>
<keyword evidence="8 12" id="KW-0413">Isomerase</keyword>
<keyword evidence="7 11" id="KW-0368">Histidine biosynthesis</keyword>
<dbReference type="SUPFAM" id="SSF51366">
    <property type="entry name" value="Ribulose-phoshate binding barrel"/>
    <property type="match status" value="1"/>
</dbReference>
<keyword evidence="12" id="KW-0963">Cytoplasm</keyword>
<comment type="subcellular location">
    <subcellularLocation>
        <location evidence="12">Cytoplasm</location>
    </subcellularLocation>
</comment>
<dbReference type="Proteomes" id="UP000193642">
    <property type="component" value="Unassembled WGS sequence"/>
</dbReference>
<dbReference type="Gene3D" id="3.20.20.70">
    <property type="entry name" value="Aldolase class I"/>
    <property type="match status" value="1"/>
</dbReference>